<dbReference type="EMBL" id="HG793139">
    <property type="protein sequence ID" value="CRL21669.1"/>
    <property type="molecule type" value="Genomic_DNA"/>
</dbReference>
<accession>A0A0G4P5W2</accession>
<dbReference type="Proteomes" id="UP000053732">
    <property type="component" value="Unassembled WGS sequence"/>
</dbReference>
<name>A0A0G4P5W2_PENC3</name>
<evidence type="ECO:0000313" key="2">
    <source>
        <dbReference type="Proteomes" id="UP000053732"/>
    </source>
</evidence>
<organism evidence="1 2">
    <name type="scientific">Penicillium camemberti (strain FM 013)</name>
    <dbReference type="NCBI Taxonomy" id="1429867"/>
    <lineage>
        <taxon>Eukaryota</taxon>
        <taxon>Fungi</taxon>
        <taxon>Dikarya</taxon>
        <taxon>Ascomycota</taxon>
        <taxon>Pezizomycotina</taxon>
        <taxon>Eurotiomycetes</taxon>
        <taxon>Eurotiomycetidae</taxon>
        <taxon>Eurotiales</taxon>
        <taxon>Aspergillaceae</taxon>
        <taxon>Penicillium</taxon>
    </lineage>
</organism>
<proteinExistence type="predicted"/>
<protein>
    <submittedName>
        <fullName evidence="1">Str. FM013</fullName>
    </submittedName>
</protein>
<sequence length="310" mass="35589">MVADSELKSFRDIVRNHNRFLVSPLQWTSRHLDLVGSRFEDVATTTVYTQQDRNTDGRNPTLAATDLIQNDTNKKDQEPCSRPLAQSDAEALATSIFPETKRDRLIKILVGKHCAFANISKGPSFFFGGRSVHRPEYIMFHHHKESIDHINNRPPSLLGYVHYTTVNGARYRQFYPCPGPRGATNKVGWSIHRKRLAQTTPEEWTEDPYFVCHLLALAQLQERNLNSSKPITYTSRLLVTNALEREYILFYEAKITTELLSALGNWMDATIPIQWPTIQRKKIPYKPYDTFDSRLKTELGETSTLPSHSL</sequence>
<reference evidence="1 2" key="1">
    <citation type="journal article" date="2014" name="Nat. Commun.">
        <title>Multiple recent horizontal transfers of a large genomic region in cheese making fungi.</title>
        <authorList>
            <person name="Cheeseman K."/>
            <person name="Ropars J."/>
            <person name="Renault P."/>
            <person name="Dupont J."/>
            <person name="Gouzy J."/>
            <person name="Branca A."/>
            <person name="Abraham A.L."/>
            <person name="Ceppi M."/>
            <person name="Conseiller E."/>
            <person name="Debuchy R."/>
            <person name="Malagnac F."/>
            <person name="Goarin A."/>
            <person name="Silar P."/>
            <person name="Lacoste S."/>
            <person name="Sallet E."/>
            <person name="Bensimon A."/>
            <person name="Giraud T."/>
            <person name="Brygoo Y."/>
        </authorList>
    </citation>
    <scope>NUCLEOTIDE SEQUENCE [LARGE SCALE GENOMIC DNA]</scope>
    <source>
        <strain evidence="2">FM 013</strain>
    </source>
</reference>
<evidence type="ECO:0000313" key="1">
    <source>
        <dbReference type="EMBL" id="CRL21669.1"/>
    </source>
</evidence>
<keyword evidence="2" id="KW-1185">Reference proteome</keyword>
<gene>
    <name evidence="1" type="ORF">PCAMFM013_S006g000209</name>
</gene>
<dbReference type="AlphaFoldDB" id="A0A0G4P5W2"/>